<feature type="binding site" evidence="9">
    <location>
        <begin position="36"/>
        <end position="43"/>
    </location>
    <ligand>
        <name>ATP</name>
        <dbReference type="ChEBI" id="CHEBI:30616"/>
        <label>1</label>
    </ligand>
</feature>
<keyword evidence="6 9" id="KW-0067">ATP-binding</keyword>
<evidence type="ECO:0000256" key="1">
    <source>
        <dbReference type="ARBA" id="ARBA00022490"/>
    </source>
</evidence>
<feature type="domain" description="ABC transporter" evidence="11">
    <location>
        <begin position="287"/>
        <end position="512"/>
    </location>
</feature>
<protein>
    <recommendedName>
        <fullName evidence="9">ATP-binding protein Uup</fullName>
        <ecNumber evidence="9">3.6.1.-</ecNumber>
    </recommendedName>
</protein>
<dbReference type="PROSITE" id="PS50893">
    <property type="entry name" value="ABC_TRANSPORTER_2"/>
    <property type="match status" value="2"/>
</dbReference>
<keyword evidence="1 9" id="KW-0963">Cytoplasm</keyword>
<evidence type="ECO:0000256" key="7">
    <source>
        <dbReference type="ARBA" id="ARBA00023125"/>
    </source>
</evidence>
<evidence type="ECO:0000313" key="13">
    <source>
        <dbReference type="Proteomes" id="UP001375370"/>
    </source>
</evidence>
<keyword evidence="2 9" id="KW-0677">Repeat</keyword>
<keyword evidence="5 9" id="KW-0378">Hydrolase</keyword>
<comment type="function">
    <text evidence="9">Probably plays a role in ribosome assembly or function. May be involved in resolution of branched DNA intermediates that result from template switching in postreplication gaps. Binds DNA and has ATPase activity.</text>
</comment>
<feature type="domain" description="ABC transporter" evidence="11">
    <location>
        <begin position="4"/>
        <end position="220"/>
    </location>
</feature>
<evidence type="ECO:0000256" key="4">
    <source>
        <dbReference type="ARBA" id="ARBA00022763"/>
    </source>
</evidence>
<dbReference type="SMART" id="SM00382">
    <property type="entry name" value="AAA"/>
    <property type="match status" value="2"/>
</dbReference>
<keyword evidence="4 9" id="KW-0227">DNA damage</keyword>
<dbReference type="SUPFAM" id="SSF52540">
    <property type="entry name" value="P-loop containing nucleoside triphosphate hydrolases"/>
    <property type="match status" value="2"/>
</dbReference>
<dbReference type="Pfam" id="PF12848">
    <property type="entry name" value="ABC_tran_Xtn"/>
    <property type="match status" value="1"/>
</dbReference>
<comment type="similarity">
    <text evidence="9">Belongs to the ABC transporter superfamily. ABCF family. Uup subfamily.</text>
</comment>
<proteinExistence type="inferred from homology"/>
<dbReference type="Pfam" id="PF16326">
    <property type="entry name" value="ABC_tran_CTD"/>
    <property type="match status" value="1"/>
</dbReference>
<feature type="binding site" evidence="9">
    <location>
        <begin position="319"/>
        <end position="326"/>
    </location>
    <ligand>
        <name>ATP</name>
        <dbReference type="ChEBI" id="CHEBI:30616"/>
        <label>2</label>
    </ligand>
</feature>
<dbReference type="Pfam" id="PF00005">
    <property type="entry name" value="ABC_tran"/>
    <property type="match status" value="2"/>
</dbReference>
<dbReference type="InterPro" id="IPR003439">
    <property type="entry name" value="ABC_transporter-like_ATP-bd"/>
</dbReference>
<dbReference type="InterPro" id="IPR051309">
    <property type="entry name" value="ABCF_ATPase"/>
</dbReference>
<dbReference type="Proteomes" id="UP001375370">
    <property type="component" value="Chromosome"/>
</dbReference>
<evidence type="ECO:0000256" key="6">
    <source>
        <dbReference type="ARBA" id="ARBA00022840"/>
    </source>
</evidence>
<dbReference type="InterPro" id="IPR003593">
    <property type="entry name" value="AAA+_ATPase"/>
</dbReference>
<comment type="catalytic activity">
    <reaction evidence="9">
        <text>ATP + H2O = ADP + phosphate + H(+)</text>
        <dbReference type="Rhea" id="RHEA:13065"/>
        <dbReference type="ChEBI" id="CHEBI:15377"/>
        <dbReference type="ChEBI" id="CHEBI:15378"/>
        <dbReference type="ChEBI" id="CHEBI:30616"/>
        <dbReference type="ChEBI" id="CHEBI:43474"/>
        <dbReference type="ChEBI" id="CHEBI:456216"/>
    </reaction>
</comment>
<dbReference type="EMBL" id="CP146612">
    <property type="protein sequence ID" value="WWX24928.1"/>
    <property type="molecule type" value="Genomic_DNA"/>
</dbReference>
<dbReference type="PROSITE" id="PS00211">
    <property type="entry name" value="ABC_TRANSPORTER_1"/>
    <property type="match status" value="1"/>
</dbReference>
<keyword evidence="7 9" id="KW-0238">DNA-binding</keyword>
<dbReference type="InterPro" id="IPR017871">
    <property type="entry name" value="ABC_transporter-like_CS"/>
</dbReference>
<sequence length="598" mass="67280">MAHVNIQNVSLSFGGYPLFEGINLTVERGEKVALVGRNGSGKSTLLKLIAGLIQPHSGSIAVQKDIRVAYLDQLVPGETPGSLFEVVKSGSGRLHHLTESELERKAGKIISQFGLDGDWVFNELSAGLKRQALLAKALMAEPDILLLDEPTNHLDIDSIKRLEDTVLKFRGSVILVTHDREFLQQIATRIVEIDRGKLFDQTCDYQTFLERREAAEEIEATENVLFDKKLEKEEVWIRTGIKARRTRNEGRVRALEKMRQTRQSRRLKPGAVRLTNQKAVNSGNLVVEVEDVNFSYEGMPVIKGFNTTIMKGDRVGILGPNGSGKTTLLRLLLGELQQASGTIRLGTNLEISYSDQLRGQLDETRTLMENVCEGSDTVTINGRSRNIYGYLQDFEFSREQALSYVSCLSGGERNRLVLARLFTRPSNLLVLDEPTNDLDLETLEILEDYLLKYQGTILMVSHDRAFINNVVTSTLVFEGDGTVNEYIGGYDDWLRQRPVDEKPGKAATSKTVSEKPRRQPVKFGFRQQKELETLPHTIQALETEHEALYQEMGNPAIYKNDVSALTARQDRIKEIDQLLASHYARWEELEQLHAEAAQ</sequence>
<dbReference type="GO" id="GO:0005524">
    <property type="term" value="F:ATP binding"/>
    <property type="evidence" value="ECO:0007669"/>
    <property type="project" value="UniProtKB-KW"/>
</dbReference>
<dbReference type="PANTHER" id="PTHR42855">
    <property type="entry name" value="ABC TRANSPORTER ATP-BINDING SUBUNIT"/>
    <property type="match status" value="1"/>
</dbReference>
<gene>
    <name evidence="9" type="primary">uup</name>
    <name evidence="12" type="ORF">V8247_06620</name>
</gene>
<organism evidence="12 13">
    <name type="scientific">Candidatus Dehalogenimonas loeffleri</name>
    <dbReference type="NCBI Taxonomy" id="3127115"/>
    <lineage>
        <taxon>Bacteria</taxon>
        <taxon>Bacillati</taxon>
        <taxon>Chloroflexota</taxon>
        <taxon>Dehalococcoidia</taxon>
        <taxon>Dehalococcoidales</taxon>
        <taxon>Dehalococcoidaceae</taxon>
        <taxon>Dehalogenimonas</taxon>
    </lineage>
</organism>
<evidence type="ECO:0000256" key="8">
    <source>
        <dbReference type="ARBA" id="ARBA00023204"/>
    </source>
</evidence>
<feature type="region of interest" description="Disordered" evidence="10">
    <location>
        <begin position="498"/>
        <end position="519"/>
    </location>
</feature>
<dbReference type="InterPro" id="IPR043686">
    <property type="entry name" value="Uup"/>
</dbReference>
<dbReference type="HAMAP" id="MF_00848">
    <property type="entry name" value="Uup"/>
    <property type="match status" value="1"/>
</dbReference>
<dbReference type="InterPro" id="IPR027417">
    <property type="entry name" value="P-loop_NTPase"/>
</dbReference>
<evidence type="ECO:0000313" key="12">
    <source>
        <dbReference type="EMBL" id="WWX24928.1"/>
    </source>
</evidence>
<name>A0ABZ2J3N6_9CHLR</name>
<evidence type="ECO:0000256" key="9">
    <source>
        <dbReference type="HAMAP-Rule" id="MF_00848"/>
    </source>
</evidence>
<evidence type="ECO:0000256" key="10">
    <source>
        <dbReference type="SAM" id="MobiDB-lite"/>
    </source>
</evidence>
<dbReference type="CDD" id="cd03221">
    <property type="entry name" value="ABCF_EF-3"/>
    <property type="match status" value="2"/>
</dbReference>
<evidence type="ECO:0000259" key="11">
    <source>
        <dbReference type="PROSITE" id="PS50893"/>
    </source>
</evidence>
<dbReference type="Gene3D" id="3.40.50.300">
    <property type="entry name" value="P-loop containing nucleotide triphosphate hydrolases"/>
    <property type="match status" value="2"/>
</dbReference>
<comment type="subcellular location">
    <subcellularLocation>
        <location evidence="9">Cytoplasm</location>
    </subcellularLocation>
    <text evidence="9">Associates with ribosomes.</text>
</comment>
<dbReference type="EC" id="3.6.1.-" evidence="9"/>
<accession>A0ABZ2J3N6</accession>
<keyword evidence="13" id="KW-1185">Reference proteome</keyword>
<reference evidence="12 13" key="1">
    <citation type="submission" date="2024-03" db="EMBL/GenBank/DDBJ databases">
        <title>A Dehalogenimonas Isolated from Estuarine Sediments Dihaloeliminates Chlorinated Alkanes.</title>
        <authorList>
            <person name="Yang Y."/>
            <person name="Wang H."/>
        </authorList>
    </citation>
    <scope>NUCLEOTIDE SEQUENCE [LARGE SCALE GENOMIC DNA]</scope>
    <source>
        <strain evidence="12 13">W</strain>
    </source>
</reference>
<evidence type="ECO:0000256" key="2">
    <source>
        <dbReference type="ARBA" id="ARBA00022737"/>
    </source>
</evidence>
<dbReference type="Gene3D" id="1.10.287.380">
    <property type="entry name" value="Valyl-tRNA synthetase, C-terminal domain"/>
    <property type="match status" value="1"/>
</dbReference>
<dbReference type="InterPro" id="IPR032781">
    <property type="entry name" value="ABC_tran_Xtn"/>
</dbReference>
<dbReference type="InterPro" id="IPR032524">
    <property type="entry name" value="ABC_tran_C"/>
</dbReference>
<keyword evidence="3 9" id="KW-0547">Nucleotide-binding</keyword>
<dbReference type="PANTHER" id="PTHR42855:SF1">
    <property type="entry name" value="ABC TRANSPORTER DOMAIN-CONTAINING PROTEIN"/>
    <property type="match status" value="1"/>
</dbReference>
<keyword evidence="8 9" id="KW-0234">DNA repair</keyword>
<evidence type="ECO:0000256" key="5">
    <source>
        <dbReference type="ARBA" id="ARBA00022801"/>
    </source>
</evidence>
<evidence type="ECO:0000256" key="3">
    <source>
        <dbReference type="ARBA" id="ARBA00022741"/>
    </source>
</evidence>
<dbReference type="InterPro" id="IPR037118">
    <property type="entry name" value="Val-tRNA_synth_C_sf"/>
</dbReference>